<protein>
    <submittedName>
        <fullName evidence="1">Uncharacterized protein</fullName>
    </submittedName>
</protein>
<name>A0ABQ7CNL8_BRACR</name>
<organism evidence="1 2">
    <name type="scientific">Brassica cretica</name>
    <name type="common">Mustard</name>
    <dbReference type="NCBI Taxonomy" id="69181"/>
    <lineage>
        <taxon>Eukaryota</taxon>
        <taxon>Viridiplantae</taxon>
        <taxon>Streptophyta</taxon>
        <taxon>Embryophyta</taxon>
        <taxon>Tracheophyta</taxon>
        <taxon>Spermatophyta</taxon>
        <taxon>Magnoliopsida</taxon>
        <taxon>eudicotyledons</taxon>
        <taxon>Gunneridae</taxon>
        <taxon>Pentapetalae</taxon>
        <taxon>rosids</taxon>
        <taxon>malvids</taxon>
        <taxon>Brassicales</taxon>
        <taxon>Brassicaceae</taxon>
        <taxon>Brassiceae</taxon>
        <taxon>Brassica</taxon>
    </lineage>
</organism>
<dbReference type="Proteomes" id="UP000266723">
    <property type="component" value="Unassembled WGS sequence"/>
</dbReference>
<evidence type="ECO:0000313" key="2">
    <source>
        <dbReference type="Proteomes" id="UP000266723"/>
    </source>
</evidence>
<reference evidence="1 2" key="1">
    <citation type="journal article" date="2020" name="BMC Genomics">
        <title>Intraspecific diversification of the crop wild relative Brassica cretica Lam. using demographic model selection.</title>
        <authorList>
            <person name="Kioukis A."/>
            <person name="Michalopoulou V.A."/>
            <person name="Briers L."/>
            <person name="Pirintsos S."/>
            <person name="Studholme D.J."/>
            <person name="Pavlidis P."/>
            <person name="Sarris P.F."/>
        </authorList>
    </citation>
    <scope>NUCLEOTIDE SEQUENCE [LARGE SCALE GENOMIC DNA]</scope>
    <source>
        <strain evidence="2">cv. PFS-1207/04</strain>
    </source>
</reference>
<evidence type="ECO:0000313" key="1">
    <source>
        <dbReference type="EMBL" id="KAF3560942.1"/>
    </source>
</evidence>
<comment type="caution">
    <text evidence="1">The sequence shown here is derived from an EMBL/GenBank/DDBJ whole genome shotgun (WGS) entry which is preliminary data.</text>
</comment>
<gene>
    <name evidence="1" type="ORF">DY000_02018832</name>
</gene>
<sequence length="151" mass="17387">MALFWTSENESLKQLILSYDEQTGRCKLRTRARKSSSVLIHSDETKIHILEFSEAAIKTAELRSLTTSSGSTLRRSVPDAANFTGGSRKLHQRIETEATPQTLFERKERNSRRELEDVEVFHCCLHLGFELEEVFDPRMVFMLVVLIESIQ</sequence>
<dbReference type="EMBL" id="QGKV02000759">
    <property type="protein sequence ID" value="KAF3560942.1"/>
    <property type="molecule type" value="Genomic_DNA"/>
</dbReference>
<accession>A0ABQ7CNL8</accession>
<keyword evidence="2" id="KW-1185">Reference proteome</keyword>
<proteinExistence type="predicted"/>